<dbReference type="OrthoDB" id="10351578at2759"/>
<dbReference type="AlphaFoldDB" id="A0A2T0A1I7"/>
<dbReference type="EMBL" id="LCTV02000011">
    <property type="protein sequence ID" value="PRQ71878.1"/>
    <property type="molecule type" value="Genomic_DNA"/>
</dbReference>
<evidence type="ECO:0000313" key="3">
    <source>
        <dbReference type="Proteomes" id="UP000239560"/>
    </source>
</evidence>
<evidence type="ECO:0000256" key="1">
    <source>
        <dbReference type="SAM" id="MobiDB-lite"/>
    </source>
</evidence>
<feature type="compositionally biased region" description="Polar residues" evidence="1">
    <location>
        <begin position="50"/>
        <end position="70"/>
    </location>
</feature>
<proteinExistence type="predicted"/>
<gene>
    <name evidence="2" type="ORF">AAT19DRAFT_9993</name>
</gene>
<dbReference type="Proteomes" id="UP000239560">
    <property type="component" value="Unassembled WGS sequence"/>
</dbReference>
<accession>A0A2T0A1I7</accession>
<protein>
    <submittedName>
        <fullName evidence="2">Uncharacterized protein</fullName>
    </submittedName>
</protein>
<organism evidence="2 3">
    <name type="scientific">Rhodotorula toruloides</name>
    <name type="common">Yeast</name>
    <name type="synonym">Rhodosporidium toruloides</name>
    <dbReference type="NCBI Taxonomy" id="5286"/>
    <lineage>
        <taxon>Eukaryota</taxon>
        <taxon>Fungi</taxon>
        <taxon>Dikarya</taxon>
        <taxon>Basidiomycota</taxon>
        <taxon>Pucciniomycotina</taxon>
        <taxon>Microbotryomycetes</taxon>
        <taxon>Sporidiobolales</taxon>
        <taxon>Sporidiobolaceae</taxon>
        <taxon>Rhodotorula</taxon>
    </lineage>
</organism>
<comment type="caution">
    <text evidence="2">The sequence shown here is derived from an EMBL/GenBank/DDBJ whole genome shotgun (WGS) entry which is preliminary data.</text>
</comment>
<evidence type="ECO:0000313" key="2">
    <source>
        <dbReference type="EMBL" id="PRQ71878.1"/>
    </source>
</evidence>
<feature type="region of interest" description="Disordered" evidence="1">
    <location>
        <begin position="1"/>
        <end position="76"/>
    </location>
</feature>
<reference evidence="2 3" key="1">
    <citation type="journal article" date="2018" name="Elife">
        <title>Functional genomics of lipid metabolism in the oleaginous yeast Rhodosporidium toruloides.</title>
        <authorList>
            <person name="Coradetti S.T."/>
            <person name="Pinel D."/>
            <person name="Geiselman G."/>
            <person name="Ito M."/>
            <person name="Mondo S."/>
            <person name="Reilly M.C."/>
            <person name="Cheng Y.F."/>
            <person name="Bauer S."/>
            <person name="Grigoriev I."/>
            <person name="Gladden J.M."/>
            <person name="Simmons B.A."/>
            <person name="Brem R."/>
            <person name="Arkin A.P."/>
            <person name="Skerker J.M."/>
        </authorList>
    </citation>
    <scope>NUCLEOTIDE SEQUENCE [LARGE SCALE GENOMIC DNA]</scope>
    <source>
        <strain evidence="2 3">NBRC 0880</strain>
    </source>
</reference>
<sequence length="76" mass="8569">MPQKNAHNVYHGYDGLSRNPQASPEMQAYAREQMAQMSSKFHGQHGAYHNPSSGEQAKSNAMHGMQQTQPDAWKNR</sequence>
<name>A0A2T0A1I7_RHOTO</name>